<dbReference type="SUPFAM" id="SSF161098">
    <property type="entry name" value="MetI-like"/>
    <property type="match status" value="1"/>
</dbReference>
<evidence type="ECO:0000256" key="6">
    <source>
        <dbReference type="ARBA" id="ARBA00022989"/>
    </source>
</evidence>
<dbReference type="PANTHER" id="PTHR43357:SF4">
    <property type="entry name" value="INNER MEMBRANE ABC TRANSPORTER PERMEASE PROTEIN YDCV"/>
    <property type="match status" value="1"/>
</dbReference>
<feature type="compositionally biased region" description="Low complexity" evidence="9">
    <location>
        <begin position="1"/>
        <end position="14"/>
    </location>
</feature>
<evidence type="ECO:0000256" key="4">
    <source>
        <dbReference type="ARBA" id="ARBA00022519"/>
    </source>
</evidence>
<keyword evidence="4" id="KW-0997">Cell inner membrane</keyword>
<dbReference type="PANTHER" id="PTHR43357">
    <property type="entry name" value="INNER MEMBRANE ABC TRANSPORTER PERMEASE PROTEIN YDCV"/>
    <property type="match status" value="1"/>
</dbReference>
<evidence type="ECO:0000256" key="8">
    <source>
        <dbReference type="RuleBase" id="RU363032"/>
    </source>
</evidence>
<proteinExistence type="inferred from homology"/>
<feature type="transmembrane region" description="Helical" evidence="8">
    <location>
        <begin position="128"/>
        <end position="148"/>
    </location>
</feature>
<comment type="caution">
    <text evidence="11">The sequence shown here is derived from an EMBL/GenBank/DDBJ whole genome shotgun (WGS) entry which is preliminary data.</text>
</comment>
<evidence type="ECO:0000256" key="7">
    <source>
        <dbReference type="ARBA" id="ARBA00023136"/>
    </source>
</evidence>
<feature type="transmembrane region" description="Helical" evidence="8">
    <location>
        <begin position="33"/>
        <end position="55"/>
    </location>
</feature>
<protein>
    <submittedName>
        <fullName evidence="11">Putative spermidine/putrescine transport system permease protein</fullName>
    </submittedName>
</protein>
<comment type="subcellular location">
    <subcellularLocation>
        <location evidence="1">Cell inner membrane</location>
        <topology evidence="1">Multi-pass membrane protein</topology>
    </subcellularLocation>
    <subcellularLocation>
        <location evidence="8">Cell membrane</location>
        <topology evidence="8">Multi-pass membrane protein</topology>
    </subcellularLocation>
</comment>
<evidence type="ECO:0000256" key="2">
    <source>
        <dbReference type="ARBA" id="ARBA00022448"/>
    </source>
</evidence>
<gene>
    <name evidence="11" type="ORF">FHX72_002522</name>
</gene>
<keyword evidence="3" id="KW-1003">Cell membrane</keyword>
<feature type="transmembrane region" description="Helical" evidence="8">
    <location>
        <begin position="258"/>
        <end position="280"/>
    </location>
</feature>
<accession>A0A7W4UQW8</accession>
<dbReference type="Proteomes" id="UP000545286">
    <property type="component" value="Unassembled WGS sequence"/>
</dbReference>
<dbReference type="InterPro" id="IPR000515">
    <property type="entry name" value="MetI-like"/>
</dbReference>
<feature type="transmembrane region" description="Helical" evidence="8">
    <location>
        <begin position="217"/>
        <end position="238"/>
    </location>
</feature>
<evidence type="ECO:0000256" key="5">
    <source>
        <dbReference type="ARBA" id="ARBA00022692"/>
    </source>
</evidence>
<name>A0A7W4UQW8_9MICO</name>
<dbReference type="GO" id="GO:0055085">
    <property type="term" value="P:transmembrane transport"/>
    <property type="evidence" value="ECO:0007669"/>
    <property type="project" value="InterPro"/>
</dbReference>
<keyword evidence="6 8" id="KW-1133">Transmembrane helix</keyword>
<feature type="transmembrane region" description="Helical" evidence="8">
    <location>
        <begin position="160"/>
        <end position="179"/>
    </location>
</feature>
<feature type="domain" description="ABC transmembrane type-1" evidence="10">
    <location>
        <begin position="89"/>
        <end position="277"/>
    </location>
</feature>
<evidence type="ECO:0000259" key="10">
    <source>
        <dbReference type="PROSITE" id="PS50928"/>
    </source>
</evidence>
<dbReference type="AlphaFoldDB" id="A0A7W4UQW8"/>
<evidence type="ECO:0000256" key="1">
    <source>
        <dbReference type="ARBA" id="ARBA00004429"/>
    </source>
</evidence>
<sequence>MTQTTASAQTAATPARRRGLVERARRRQQTFRITVLALTTVALLVPLVSLFEFSIRFPLTGEVSFDAWERVFAGNTGEYSTLDVLWSGLTNSLIMCVLTVAIMLLLLVPTMVWVRLKVPAMDRAVEFICLLPLTIPAVVLVVGLAPIYRFIASTPLGSNTVWLAFAYVVLVLPFAYRSIDAGLRSIDLRTLTEAARSFGASWPVIILRVILPNIRTALISASFVTIAVVLGEFTVARFLARDNLQTALFQINLSDGQIAAVMSLLALGVTTILLIVLDLLAGRSKRKPGKATS</sequence>
<dbReference type="EMBL" id="JACHWJ010000003">
    <property type="protein sequence ID" value="MBB2958377.1"/>
    <property type="molecule type" value="Genomic_DNA"/>
</dbReference>
<evidence type="ECO:0000256" key="3">
    <source>
        <dbReference type="ARBA" id="ARBA00022475"/>
    </source>
</evidence>
<reference evidence="11 12" key="1">
    <citation type="submission" date="2020-08" db="EMBL/GenBank/DDBJ databases">
        <title>Sequencing the genomes of 1000 actinobacteria strains.</title>
        <authorList>
            <person name="Klenk H.-P."/>
        </authorList>
    </citation>
    <scope>NUCLEOTIDE SEQUENCE [LARGE SCALE GENOMIC DNA]</scope>
    <source>
        <strain evidence="11 12">DSM 20419</strain>
    </source>
</reference>
<dbReference type="InterPro" id="IPR035906">
    <property type="entry name" value="MetI-like_sf"/>
</dbReference>
<evidence type="ECO:0000256" key="9">
    <source>
        <dbReference type="SAM" id="MobiDB-lite"/>
    </source>
</evidence>
<dbReference type="RefSeq" id="WP_183625362.1">
    <property type="nucleotide sequence ID" value="NZ_JACHWJ010000003.1"/>
</dbReference>
<keyword evidence="7 8" id="KW-0472">Membrane</keyword>
<evidence type="ECO:0000313" key="12">
    <source>
        <dbReference type="Proteomes" id="UP000545286"/>
    </source>
</evidence>
<feature type="region of interest" description="Disordered" evidence="9">
    <location>
        <begin position="1"/>
        <end position="23"/>
    </location>
</feature>
<organism evidence="11 12">
    <name type="scientific">Pseudoclavibacter helvolus</name>
    <dbReference type="NCBI Taxonomy" id="255205"/>
    <lineage>
        <taxon>Bacteria</taxon>
        <taxon>Bacillati</taxon>
        <taxon>Actinomycetota</taxon>
        <taxon>Actinomycetes</taxon>
        <taxon>Micrococcales</taxon>
        <taxon>Microbacteriaceae</taxon>
        <taxon>Pseudoclavibacter</taxon>
    </lineage>
</organism>
<dbReference type="GO" id="GO:0005886">
    <property type="term" value="C:plasma membrane"/>
    <property type="evidence" value="ECO:0007669"/>
    <property type="project" value="UniProtKB-SubCell"/>
</dbReference>
<keyword evidence="5 8" id="KW-0812">Transmembrane</keyword>
<dbReference type="Gene3D" id="1.10.3720.10">
    <property type="entry name" value="MetI-like"/>
    <property type="match status" value="1"/>
</dbReference>
<evidence type="ECO:0000313" key="11">
    <source>
        <dbReference type="EMBL" id="MBB2958377.1"/>
    </source>
</evidence>
<dbReference type="PROSITE" id="PS50928">
    <property type="entry name" value="ABC_TM1"/>
    <property type="match status" value="1"/>
</dbReference>
<keyword evidence="12" id="KW-1185">Reference proteome</keyword>
<comment type="similarity">
    <text evidence="8">Belongs to the binding-protein-dependent transport system permease family.</text>
</comment>
<dbReference type="CDD" id="cd06261">
    <property type="entry name" value="TM_PBP2"/>
    <property type="match status" value="1"/>
</dbReference>
<feature type="transmembrane region" description="Helical" evidence="8">
    <location>
        <begin position="92"/>
        <end position="116"/>
    </location>
</feature>
<keyword evidence="2 8" id="KW-0813">Transport</keyword>
<dbReference type="Pfam" id="PF00528">
    <property type="entry name" value="BPD_transp_1"/>
    <property type="match status" value="1"/>
</dbReference>